<evidence type="ECO:0000256" key="7">
    <source>
        <dbReference type="SAM" id="MobiDB-lite"/>
    </source>
</evidence>
<dbReference type="InterPro" id="IPR018108">
    <property type="entry name" value="MCP_transmembrane"/>
</dbReference>
<dbReference type="SUPFAM" id="SSF50978">
    <property type="entry name" value="WD40 repeat-like"/>
    <property type="match status" value="1"/>
</dbReference>
<feature type="compositionally biased region" description="Polar residues" evidence="7">
    <location>
        <begin position="484"/>
        <end position="496"/>
    </location>
</feature>
<evidence type="ECO:0000256" key="2">
    <source>
        <dbReference type="ARBA" id="ARBA00022692"/>
    </source>
</evidence>
<dbReference type="InterPro" id="IPR053017">
    <property type="entry name" value="Mito_Cit/Oxoglu_Carrier"/>
</dbReference>
<evidence type="ECO:0000256" key="1">
    <source>
        <dbReference type="ARBA" id="ARBA00004141"/>
    </source>
</evidence>
<proteinExistence type="predicted"/>
<sequence>MSTPAGSVTGIPAAPAQLEKKPIKFSNLLLGAGLNMVTTLGQPLEVVKTTMAANRADGFAGAIGRIWSRGGVFGFYQGLIPWAWIEASTKGAVLLFVASEAEFYAKSYGAPNFVAGISGGMVGGLAQAYATMGFCTCMKTVEITKHKIAAAGMKPPGTLETFMDIWRREGIRGINRGVNAVAVRQVTNWGSRFGLSRVAETGIRRVTGKEGGEKLSVLEKITASALGGGLSAWNQPIEVIRVEMQSKTVDPNRPANLTVAKAAKYIYSNNGVKGLYRGVTPRIGLGVWQTVCMVALGDVAKEAVEKLTGDKFSNPHQPLIKSWRCELTGLSHSYNLYFVACNDEIYVYMPKFPDQTLSQDPDVVLHPPVSSSDLNPGIDDIDPHSITRLHIDYLGREEVLLVACDDGDVVGYRVPEIYRVLIESQQSPNDENAPPLEHRVRVFLHRNVGASAWGLAVHREARLIAISANTHYVTVLAYGLSTAAESDSDTSGSPETFRSEEDEGDFPYPRRRDHVIFLRGQTNIPSVSFDQGDPSGRWLFSSSIDGDNHLWDLYNPQTAARVIDLGHCVSAKDGDQLPGPCRCPNRTSVPHAAWAAMFIDPRSCHHAVSLPEACGPGFESNTTSSRDVYGSCDITETKVRFSAMRSGPFPGSFGQHEDSSSDGSDESEDISTDSHLQATQLFLDTHPQQPRPPPPPTKHPYLSTSTSPTFQNQPEAKRPCIFITKEEIYLFQRPFASQGDATDPIFTMRNPLFPPLHDPRTGPATMPNYHRHCFASQIPELGVFIVATPAGRVGIFSLTKYTEKGQRPLFAFRLDQILPSRRRDDGDTVIEEVWGRRLVGVAVGPVQGMLDRCEDESESDEPGNDGVKGVGYEGRAMGGRRWRLMLHFHDHTVYSYELGKYRGSEAPGLGDLVV</sequence>
<gene>
    <name evidence="8" type="ORF">K458DRAFT_293301</name>
</gene>
<feature type="compositionally biased region" description="Pro residues" evidence="7">
    <location>
        <begin position="689"/>
        <end position="698"/>
    </location>
</feature>
<dbReference type="Pfam" id="PF00153">
    <property type="entry name" value="Mito_carr"/>
    <property type="match status" value="3"/>
</dbReference>
<dbReference type="GO" id="GO:0015742">
    <property type="term" value="P:alpha-ketoglutarate transport"/>
    <property type="evidence" value="ECO:0007669"/>
    <property type="project" value="TreeGrafter"/>
</dbReference>
<dbReference type="AlphaFoldDB" id="A0A6G1JFD4"/>
<keyword evidence="5 6" id="KW-0472">Membrane</keyword>
<dbReference type="GO" id="GO:0005371">
    <property type="term" value="F:tricarboxylate secondary active transmembrane transporter activity"/>
    <property type="evidence" value="ECO:0007669"/>
    <property type="project" value="TreeGrafter"/>
</dbReference>
<dbReference type="PROSITE" id="PS50920">
    <property type="entry name" value="SOLCAR"/>
    <property type="match status" value="3"/>
</dbReference>
<dbReference type="GO" id="GO:0006843">
    <property type="term" value="P:mitochondrial citrate transmembrane transport"/>
    <property type="evidence" value="ECO:0007669"/>
    <property type="project" value="TreeGrafter"/>
</dbReference>
<feature type="region of interest" description="Disordered" evidence="7">
    <location>
        <begin position="484"/>
        <end position="508"/>
    </location>
</feature>
<name>A0A6G1JFD4_9PLEO</name>
<feature type="region of interest" description="Disordered" evidence="7">
    <location>
        <begin position="645"/>
        <end position="715"/>
    </location>
</feature>
<keyword evidence="2 6" id="KW-0812">Transmembrane</keyword>
<dbReference type="SUPFAM" id="SSF103506">
    <property type="entry name" value="Mitochondrial carrier"/>
    <property type="match status" value="1"/>
</dbReference>
<accession>A0A6G1JFD4</accession>
<evidence type="ECO:0000256" key="5">
    <source>
        <dbReference type="ARBA" id="ARBA00023136"/>
    </source>
</evidence>
<dbReference type="Proteomes" id="UP000799291">
    <property type="component" value="Unassembled WGS sequence"/>
</dbReference>
<dbReference type="InterPro" id="IPR023395">
    <property type="entry name" value="MCP_dom_sf"/>
</dbReference>
<evidence type="ECO:0000313" key="9">
    <source>
        <dbReference type="Proteomes" id="UP000799291"/>
    </source>
</evidence>
<evidence type="ECO:0000256" key="6">
    <source>
        <dbReference type="PROSITE-ProRule" id="PRU00282"/>
    </source>
</evidence>
<comment type="subcellular location">
    <subcellularLocation>
        <location evidence="1">Membrane</location>
        <topology evidence="1">Multi-pass membrane protein</topology>
    </subcellularLocation>
</comment>
<dbReference type="InterPro" id="IPR036322">
    <property type="entry name" value="WD40_repeat_dom_sf"/>
</dbReference>
<dbReference type="Gene3D" id="1.50.40.10">
    <property type="entry name" value="Mitochondrial carrier domain"/>
    <property type="match status" value="2"/>
</dbReference>
<dbReference type="OrthoDB" id="10253709at2759"/>
<dbReference type="GO" id="GO:0016020">
    <property type="term" value="C:membrane"/>
    <property type="evidence" value="ECO:0007669"/>
    <property type="project" value="UniProtKB-SubCell"/>
</dbReference>
<keyword evidence="4" id="KW-1133">Transmembrane helix</keyword>
<feature type="repeat" description="Solcar" evidence="6">
    <location>
        <begin position="118"/>
        <end position="202"/>
    </location>
</feature>
<evidence type="ECO:0000256" key="3">
    <source>
        <dbReference type="ARBA" id="ARBA00022792"/>
    </source>
</evidence>
<organism evidence="8 9">
    <name type="scientific">Lentithecium fluviatile CBS 122367</name>
    <dbReference type="NCBI Taxonomy" id="1168545"/>
    <lineage>
        <taxon>Eukaryota</taxon>
        <taxon>Fungi</taxon>
        <taxon>Dikarya</taxon>
        <taxon>Ascomycota</taxon>
        <taxon>Pezizomycotina</taxon>
        <taxon>Dothideomycetes</taxon>
        <taxon>Pleosporomycetidae</taxon>
        <taxon>Pleosporales</taxon>
        <taxon>Massarineae</taxon>
        <taxon>Lentitheciaceae</taxon>
        <taxon>Lentithecium</taxon>
    </lineage>
</organism>
<keyword evidence="3" id="KW-0496">Mitochondrion</keyword>
<evidence type="ECO:0000313" key="8">
    <source>
        <dbReference type="EMBL" id="KAF2688951.1"/>
    </source>
</evidence>
<keyword evidence="9" id="KW-1185">Reference proteome</keyword>
<feature type="repeat" description="Solcar" evidence="6">
    <location>
        <begin position="22"/>
        <end position="103"/>
    </location>
</feature>
<dbReference type="PANTHER" id="PTHR46982">
    <property type="entry name" value="CITRATE/OXOGLUTARATE CARRIER PROTEIN"/>
    <property type="match status" value="1"/>
</dbReference>
<dbReference type="PANTHER" id="PTHR46982:SF1">
    <property type="entry name" value="CITRATE_OXOGLUTARATE CARRIER PROTEIN"/>
    <property type="match status" value="1"/>
</dbReference>
<dbReference type="FunFam" id="1.50.40.10:FF:000078">
    <property type="entry name" value="Mitochondrial DNA replication protein YHM2"/>
    <property type="match status" value="1"/>
</dbReference>
<dbReference type="GO" id="GO:0005739">
    <property type="term" value="C:mitochondrion"/>
    <property type="evidence" value="ECO:0007669"/>
    <property type="project" value="TreeGrafter"/>
</dbReference>
<feature type="compositionally biased region" description="Polar residues" evidence="7">
    <location>
        <begin position="702"/>
        <end position="714"/>
    </location>
</feature>
<feature type="repeat" description="Solcar" evidence="6">
    <location>
        <begin position="215"/>
        <end position="303"/>
    </location>
</feature>
<evidence type="ECO:0000256" key="4">
    <source>
        <dbReference type="ARBA" id="ARBA00022989"/>
    </source>
</evidence>
<dbReference type="EMBL" id="MU005573">
    <property type="protein sequence ID" value="KAF2688951.1"/>
    <property type="molecule type" value="Genomic_DNA"/>
</dbReference>
<reference evidence="8" key="1">
    <citation type="journal article" date="2020" name="Stud. Mycol.">
        <title>101 Dothideomycetes genomes: a test case for predicting lifestyles and emergence of pathogens.</title>
        <authorList>
            <person name="Haridas S."/>
            <person name="Albert R."/>
            <person name="Binder M."/>
            <person name="Bloem J."/>
            <person name="Labutti K."/>
            <person name="Salamov A."/>
            <person name="Andreopoulos B."/>
            <person name="Baker S."/>
            <person name="Barry K."/>
            <person name="Bills G."/>
            <person name="Bluhm B."/>
            <person name="Cannon C."/>
            <person name="Castanera R."/>
            <person name="Culley D."/>
            <person name="Daum C."/>
            <person name="Ezra D."/>
            <person name="Gonzalez J."/>
            <person name="Henrissat B."/>
            <person name="Kuo A."/>
            <person name="Liang C."/>
            <person name="Lipzen A."/>
            <person name="Lutzoni F."/>
            <person name="Magnuson J."/>
            <person name="Mondo S."/>
            <person name="Nolan M."/>
            <person name="Ohm R."/>
            <person name="Pangilinan J."/>
            <person name="Park H.-J."/>
            <person name="Ramirez L."/>
            <person name="Alfaro M."/>
            <person name="Sun H."/>
            <person name="Tritt A."/>
            <person name="Yoshinaga Y."/>
            <person name="Zwiers L.-H."/>
            <person name="Turgeon B."/>
            <person name="Goodwin S."/>
            <person name="Spatafora J."/>
            <person name="Crous P."/>
            <person name="Grigoriev I."/>
        </authorList>
    </citation>
    <scope>NUCLEOTIDE SEQUENCE</scope>
    <source>
        <strain evidence="8">CBS 122367</strain>
    </source>
</reference>
<protein>
    <submittedName>
        <fullName evidence="8">Mitochondrial carrier</fullName>
    </submittedName>
</protein>
<keyword evidence="3" id="KW-0999">Mitochondrion inner membrane</keyword>